<feature type="signal peptide" evidence="1">
    <location>
        <begin position="1"/>
        <end position="26"/>
    </location>
</feature>
<dbReference type="AlphaFoldDB" id="A8WIB3"/>
<protein>
    <submittedName>
        <fullName evidence="2">Uncharacterized protein</fullName>
    </submittedName>
</protein>
<dbReference type="RefSeq" id="WP_036930765.1">
    <property type="nucleotide sequence ID" value="NC_005072.1"/>
</dbReference>
<sequence>MTRIIPYITFLCLTGFTATSGLPVMAGGCNNHMNKKAEIKCPEDDTECQTEKAEKFELNKTIRS</sequence>
<reference evidence="2 3" key="1">
    <citation type="journal article" date="2003" name="Nature">
        <title>Genome divergence in two Prochlorococcus ecotypes reflects oceanic niche differentiation.</title>
        <authorList>
            <person name="Rocap G."/>
            <person name="Larimer F.W."/>
            <person name="Lamerdin J.E."/>
            <person name="Malfatti S."/>
            <person name="Chain P."/>
            <person name="Ahlgren N.A."/>
            <person name="Arellano A."/>
            <person name="Coleman M."/>
            <person name="Hauser L."/>
            <person name="Hess W.R."/>
            <person name="Johnson Z.I."/>
            <person name="Land M.L."/>
            <person name="Lindell D."/>
            <person name="Post A.F."/>
            <person name="Regala W."/>
            <person name="Shah M."/>
            <person name="Shaw S.L."/>
            <person name="Steglich C."/>
            <person name="Sullivan M.B."/>
            <person name="Ting C.S."/>
            <person name="Tolonen A."/>
            <person name="Webb E.A."/>
            <person name="Zinser E.R."/>
            <person name="Chisholm S.W."/>
        </authorList>
    </citation>
    <scope>NUCLEOTIDE SEQUENCE [LARGE SCALE GENOMIC DNA]</scope>
    <source>
        <strain evidence="3">CCMP1986 / NIES-2087 / MED4</strain>
    </source>
</reference>
<dbReference type="EMBL" id="BX548174">
    <property type="protein sequence ID" value="CAP16398.1"/>
    <property type="molecule type" value="Genomic_DNA"/>
</dbReference>
<evidence type="ECO:0000313" key="3">
    <source>
        <dbReference type="Proteomes" id="UP000001026"/>
    </source>
</evidence>
<feature type="chain" id="PRO_5002731614" evidence="1">
    <location>
        <begin position="27"/>
        <end position="64"/>
    </location>
</feature>
<dbReference type="Proteomes" id="UP000001026">
    <property type="component" value="Chromosome"/>
</dbReference>
<proteinExistence type="predicted"/>
<accession>A8WIB3</accession>
<dbReference type="KEGG" id="pmm:PMM1894"/>
<evidence type="ECO:0000256" key="1">
    <source>
        <dbReference type="SAM" id="SignalP"/>
    </source>
</evidence>
<gene>
    <name evidence="2" type="ordered locus">PMM1894</name>
</gene>
<evidence type="ECO:0000313" key="2">
    <source>
        <dbReference type="EMBL" id="CAP16398.1"/>
    </source>
</evidence>
<keyword evidence="1" id="KW-0732">Signal</keyword>
<organism evidence="2 3">
    <name type="scientific">Prochlorococcus marinus subsp. pastoris (strain CCMP1986 / NIES-2087 / MED4)</name>
    <dbReference type="NCBI Taxonomy" id="59919"/>
    <lineage>
        <taxon>Bacteria</taxon>
        <taxon>Bacillati</taxon>
        <taxon>Cyanobacteriota</taxon>
        <taxon>Cyanophyceae</taxon>
        <taxon>Synechococcales</taxon>
        <taxon>Prochlorococcaceae</taxon>
        <taxon>Prochlorococcus</taxon>
    </lineage>
</organism>
<dbReference type="HOGENOM" id="CLU_2864279_0_0_3"/>
<name>A8WIB3_PROMP</name>
<dbReference type="STRING" id="59919.PMM1894"/>
<dbReference type="OrthoDB" id="541360at2"/>
<dbReference type="PROSITE" id="PS51257">
    <property type="entry name" value="PROKAR_LIPOPROTEIN"/>
    <property type="match status" value="1"/>
</dbReference>